<feature type="chain" id="PRO_5046820629" description="Enoyl-CoA hydratase" evidence="1">
    <location>
        <begin position="27"/>
        <end position="166"/>
    </location>
</feature>
<protein>
    <recommendedName>
        <fullName evidence="4">Enoyl-CoA hydratase</fullName>
    </recommendedName>
</protein>
<evidence type="ECO:0000313" key="3">
    <source>
        <dbReference type="Proteomes" id="UP001206895"/>
    </source>
</evidence>
<accession>A0ABT1HER7</accession>
<comment type="caution">
    <text evidence="2">The sequence shown here is derived from an EMBL/GenBank/DDBJ whole genome shotgun (WGS) entry which is preliminary data.</text>
</comment>
<evidence type="ECO:0008006" key="4">
    <source>
        <dbReference type="Google" id="ProtNLM"/>
    </source>
</evidence>
<name>A0ABT1HER7_9NOCA</name>
<proteinExistence type="predicted"/>
<feature type="signal peptide" evidence="1">
    <location>
        <begin position="1"/>
        <end position="26"/>
    </location>
</feature>
<gene>
    <name evidence="2" type="ORF">LX13_002012</name>
</gene>
<organism evidence="2 3">
    <name type="scientific">Williamsia maris</name>
    <dbReference type="NCBI Taxonomy" id="72806"/>
    <lineage>
        <taxon>Bacteria</taxon>
        <taxon>Bacillati</taxon>
        <taxon>Actinomycetota</taxon>
        <taxon>Actinomycetes</taxon>
        <taxon>Mycobacteriales</taxon>
        <taxon>Nocardiaceae</taxon>
        <taxon>Williamsia</taxon>
    </lineage>
</organism>
<dbReference type="RefSeq" id="WP_253661205.1">
    <property type="nucleotide sequence ID" value="NZ_BAAAJQ010000001.1"/>
</dbReference>
<dbReference type="EMBL" id="JAMTCJ010000002">
    <property type="protein sequence ID" value="MCP2176193.1"/>
    <property type="molecule type" value="Genomic_DNA"/>
</dbReference>
<keyword evidence="1" id="KW-0732">Signal</keyword>
<dbReference type="Proteomes" id="UP001206895">
    <property type="component" value="Unassembled WGS sequence"/>
</dbReference>
<keyword evidence="3" id="KW-1185">Reference proteome</keyword>
<evidence type="ECO:0000256" key="1">
    <source>
        <dbReference type="SAM" id="SignalP"/>
    </source>
</evidence>
<sequence>MRTYFRSLVAAAAVTAAVVTGGIATAAPAAAAPREKPIPGIALYGNNFGTFGDHDFCRGTVNYRFTSPKRGIARLTLTSNGFTGNGSGWKKNPTCRVLFIATQISPASLYRETFIPAAFGSKPGQKITRDLRTGSGLAEVGVASYASNSPVRVLQGALAVSYLTVP</sequence>
<reference evidence="2 3" key="1">
    <citation type="submission" date="2022-06" db="EMBL/GenBank/DDBJ databases">
        <title>Genomic Encyclopedia of Archaeal and Bacterial Type Strains, Phase II (KMG-II): from individual species to whole genera.</title>
        <authorList>
            <person name="Goeker M."/>
        </authorList>
    </citation>
    <scope>NUCLEOTIDE SEQUENCE [LARGE SCALE GENOMIC DNA]</scope>
    <source>
        <strain evidence="2 3">DSM 44693</strain>
    </source>
</reference>
<evidence type="ECO:0000313" key="2">
    <source>
        <dbReference type="EMBL" id="MCP2176193.1"/>
    </source>
</evidence>